<name>V7BYC2_PHAVU</name>
<evidence type="ECO:0000256" key="1">
    <source>
        <dbReference type="ARBA" id="ARBA00004123"/>
    </source>
</evidence>
<keyword evidence="4" id="KW-0804">Transcription</keyword>
<keyword evidence="2" id="KW-0805">Transcription regulation</keyword>
<evidence type="ECO:0000259" key="7">
    <source>
        <dbReference type="PROSITE" id="PS50982"/>
    </source>
</evidence>
<evidence type="ECO:0000256" key="6">
    <source>
        <dbReference type="SAM" id="MobiDB-lite"/>
    </source>
</evidence>
<feature type="compositionally biased region" description="Polar residues" evidence="6">
    <location>
        <begin position="110"/>
        <end position="128"/>
    </location>
</feature>
<evidence type="ECO:0000256" key="3">
    <source>
        <dbReference type="ARBA" id="ARBA00023125"/>
    </source>
</evidence>
<feature type="domain" description="MBD" evidence="7">
    <location>
        <begin position="38"/>
        <end position="112"/>
    </location>
</feature>
<reference evidence="9" key="1">
    <citation type="journal article" date="2014" name="Nat. Genet.">
        <title>A reference genome for common bean and genome-wide analysis of dual domestications.</title>
        <authorList>
            <person name="Schmutz J."/>
            <person name="McClean P.E."/>
            <person name="Mamidi S."/>
            <person name="Wu G.A."/>
            <person name="Cannon S.B."/>
            <person name="Grimwood J."/>
            <person name="Jenkins J."/>
            <person name="Shu S."/>
            <person name="Song Q."/>
            <person name="Chavarro C."/>
            <person name="Torres-Torres M."/>
            <person name="Geffroy V."/>
            <person name="Moghaddam S.M."/>
            <person name="Gao D."/>
            <person name="Abernathy B."/>
            <person name="Barry K."/>
            <person name="Blair M."/>
            <person name="Brick M.A."/>
            <person name="Chovatia M."/>
            <person name="Gepts P."/>
            <person name="Goodstein D.M."/>
            <person name="Gonzales M."/>
            <person name="Hellsten U."/>
            <person name="Hyten D.L."/>
            <person name="Jia G."/>
            <person name="Kelly J.D."/>
            <person name="Kudrna D."/>
            <person name="Lee R."/>
            <person name="Richard M.M."/>
            <person name="Miklas P.N."/>
            <person name="Osorno J.M."/>
            <person name="Rodrigues J."/>
            <person name="Thareau V."/>
            <person name="Urrea C.A."/>
            <person name="Wang M."/>
            <person name="Yu Y."/>
            <person name="Zhang M."/>
            <person name="Wing R.A."/>
            <person name="Cregan P.B."/>
            <person name="Rokhsar D.S."/>
            <person name="Jackson S.A."/>
        </authorList>
    </citation>
    <scope>NUCLEOTIDE SEQUENCE [LARGE SCALE GENOMIC DNA]</scope>
    <source>
        <strain evidence="9">cv. G19833</strain>
    </source>
</reference>
<dbReference type="PROSITE" id="PS50982">
    <property type="entry name" value="MBD"/>
    <property type="match status" value="1"/>
</dbReference>
<dbReference type="EMBL" id="CM002291">
    <property type="protein sequence ID" value="ESW22929.1"/>
    <property type="molecule type" value="Genomic_DNA"/>
</dbReference>
<keyword evidence="5" id="KW-0539">Nucleus</keyword>
<evidence type="ECO:0000313" key="8">
    <source>
        <dbReference type="EMBL" id="ESW22929.1"/>
    </source>
</evidence>
<dbReference type="OrthoDB" id="10072024at2759"/>
<keyword evidence="9" id="KW-1185">Reference proteome</keyword>
<dbReference type="Pfam" id="PF01429">
    <property type="entry name" value="MBD"/>
    <property type="match status" value="1"/>
</dbReference>
<comment type="subcellular location">
    <subcellularLocation>
        <location evidence="1">Nucleus</location>
    </subcellularLocation>
</comment>
<sequence>MMSCKEESEVEEEVTPLHHVQREDIINTVQSQPLSTQLHVGSSSQFKLPHGWIVEEKPRRSNPTHLDRYYYEPHTRRKFRSLLSVQRHLAKEAGDDDISEKMISKDIKTDTNSTESGEGQQLEENASTAITKWTVKSDTSEKKVRGTRSCRNRAYKPYSVEQDEIITPKSSKHSVESAAKKTNSEKNNRNPVHNLIGPPPDKVSWVLSGPEGFWNPFVDGLAVTEAERLKWSEAFVLSIRDDED</sequence>
<keyword evidence="3" id="KW-0238">DNA-binding</keyword>
<gene>
    <name evidence="8" type="ORF">PHAVU_004G007200g</name>
</gene>
<dbReference type="Gene3D" id="3.30.890.10">
    <property type="entry name" value="Methyl-cpg-binding Protein 2, Chain A"/>
    <property type="match status" value="1"/>
</dbReference>
<evidence type="ECO:0000256" key="5">
    <source>
        <dbReference type="ARBA" id="ARBA00023242"/>
    </source>
</evidence>
<dbReference type="PANTHER" id="PTHR12396:SF38">
    <property type="entry name" value="METHYL-CPG-BINDING DOMAIN-CONTAINING PROTEIN 7"/>
    <property type="match status" value="1"/>
</dbReference>
<dbReference type="GO" id="GO:0005634">
    <property type="term" value="C:nucleus"/>
    <property type="evidence" value="ECO:0007669"/>
    <property type="project" value="UniProtKB-SubCell"/>
</dbReference>
<dbReference type="Proteomes" id="UP000000226">
    <property type="component" value="Chromosome 4"/>
</dbReference>
<feature type="compositionally biased region" description="Basic and acidic residues" evidence="6">
    <location>
        <begin position="173"/>
        <end position="188"/>
    </location>
</feature>
<protein>
    <recommendedName>
        <fullName evidence="7">MBD domain-containing protein</fullName>
    </recommendedName>
</protein>
<dbReference type="SMR" id="V7BYC2"/>
<dbReference type="Gramene" id="ESW22929">
    <property type="protein sequence ID" value="ESW22929"/>
    <property type="gene ID" value="PHAVU_004G007200g"/>
</dbReference>
<accession>V7BYC2</accession>
<proteinExistence type="predicted"/>
<dbReference type="STRING" id="3885.V7BYC2"/>
<feature type="region of interest" description="Disordered" evidence="6">
    <location>
        <begin position="104"/>
        <end position="128"/>
    </location>
</feature>
<evidence type="ECO:0000313" key="9">
    <source>
        <dbReference type="Proteomes" id="UP000000226"/>
    </source>
</evidence>
<dbReference type="AlphaFoldDB" id="V7BYC2"/>
<dbReference type="PANTHER" id="PTHR12396">
    <property type="entry name" value="METHYL-CPG BINDING PROTEIN, MBD"/>
    <property type="match status" value="1"/>
</dbReference>
<dbReference type="InterPro" id="IPR001739">
    <property type="entry name" value="Methyl_CpG_DNA-bd"/>
</dbReference>
<organism evidence="8 9">
    <name type="scientific">Phaseolus vulgaris</name>
    <name type="common">Kidney bean</name>
    <name type="synonym">French bean</name>
    <dbReference type="NCBI Taxonomy" id="3885"/>
    <lineage>
        <taxon>Eukaryota</taxon>
        <taxon>Viridiplantae</taxon>
        <taxon>Streptophyta</taxon>
        <taxon>Embryophyta</taxon>
        <taxon>Tracheophyta</taxon>
        <taxon>Spermatophyta</taxon>
        <taxon>Magnoliopsida</taxon>
        <taxon>eudicotyledons</taxon>
        <taxon>Gunneridae</taxon>
        <taxon>Pentapetalae</taxon>
        <taxon>rosids</taxon>
        <taxon>fabids</taxon>
        <taxon>Fabales</taxon>
        <taxon>Fabaceae</taxon>
        <taxon>Papilionoideae</taxon>
        <taxon>50 kb inversion clade</taxon>
        <taxon>NPAAA clade</taxon>
        <taxon>indigoferoid/millettioid clade</taxon>
        <taxon>Phaseoleae</taxon>
        <taxon>Phaseolus</taxon>
    </lineage>
</organism>
<evidence type="ECO:0000256" key="4">
    <source>
        <dbReference type="ARBA" id="ARBA00023163"/>
    </source>
</evidence>
<feature type="region of interest" description="Disordered" evidence="6">
    <location>
        <begin position="167"/>
        <end position="198"/>
    </location>
</feature>
<dbReference type="OMA" id="GWFVDEK"/>
<dbReference type="InterPro" id="IPR016177">
    <property type="entry name" value="DNA-bd_dom_sf"/>
</dbReference>
<evidence type="ECO:0000256" key="2">
    <source>
        <dbReference type="ARBA" id="ARBA00023015"/>
    </source>
</evidence>
<dbReference type="eggNOG" id="KOG4161">
    <property type="taxonomic scope" value="Eukaryota"/>
</dbReference>
<dbReference type="SUPFAM" id="SSF54171">
    <property type="entry name" value="DNA-binding domain"/>
    <property type="match status" value="1"/>
</dbReference>
<dbReference type="GO" id="GO:0003677">
    <property type="term" value="F:DNA binding"/>
    <property type="evidence" value="ECO:0007669"/>
    <property type="project" value="UniProtKB-KW"/>
</dbReference>